<protein>
    <submittedName>
        <fullName evidence="1">Uncharacterized protein</fullName>
    </submittedName>
</protein>
<reference evidence="1" key="1">
    <citation type="submission" date="2020-09" db="EMBL/GenBank/DDBJ databases">
        <title>Genome-Enabled Discovery of Anthraquinone Biosynthesis in Senna tora.</title>
        <authorList>
            <person name="Kang S.-H."/>
            <person name="Pandey R.P."/>
            <person name="Lee C.-M."/>
            <person name="Sim J.-S."/>
            <person name="Jeong J.-T."/>
            <person name="Choi B.-S."/>
            <person name="Jung M."/>
            <person name="Ginzburg D."/>
            <person name="Zhao K."/>
            <person name="Won S.Y."/>
            <person name="Oh T.-J."/>
            <person name="Yu Y."/>
            <person name="Kim N.-H."/>
            <person name="Lee O.R."/>
            <person name="Lee T.-H."/>
            <person name="Bashyal P."/>
            <person name="Kim T.-S."/>
            <person name="Lee W.-H."/>
            <person name="Kawkins C."/>
            <person name="Kim C.-K."/>
            <person name="Kim J.S."/>
            <person name="Ahn B.O."/>
            <person name="Rhee S.Y."/>
            <person name="Sohng J.K."/>
        </authorList>
    </citation>
    <scope>NUCLEOTIDE SEQUENCE</scope>
    <source>
        <tissue evidence="1">Leaf</tissue>
    </source>
</reference>
<evidence type="ECO:0000313" key="2">
    <source>
        <dbReference type="Proteomes" id="UP000634136"/>
    </source>
</evidence>
<proteinExistence type="predicted"/>
<comment type="caution">
    <text evidence="1">The sequence shown here is derived from an EMBL/GenBank/DDBJ whole genome shotgun (WGS) entry which is preliminary data.</text>
</comment>
<dbReference type="AlphaFoldDB" id="A0A834SR23"/>
<gene>
    <name evidence="1" type="ORF">G2W53_040920</name>
</gene>
<keyword evidence="2" id="KW-1185">Reference proteome</keyword>
<organism evidence="1 2">
    <name type="scientific">Senna tora</name>
    <dbReference type="NCBI Taxonomy" id="362788"/>
    <lineage>
        <taxon>Eukaryota</taxon>
        <taxon>Viridiplantae</taxon>
        <taxon>Streptophyta</taxon>
        <taxon>Embryophyta</taxon>
        <taxon>Tracheophyta</taxon>
        <taxon>Spermatophyta</taxon>
        <taxon>Magnoliopsida</taxon>
        <taxon>eudicotyledons</taxon>
        <taxon>Gunneridae</taxon>
        <taxon>Pentapetalae</taxon>
        <taxon>rosids</taxon>
        <taxon>fabids</taxon>
        <taxon>Fabales</taxon>
        <taxon>Fabaceae</taxon>
        <taxon>Caesalpinioideae</taxon>
        <taxon>Cassia clade</taxon>
        <taxon>Senna</taxon>
    </lineage>
</organism>
<evidence type="ECO:0000313" key="1">
    <source>
        <dbReference type="EMBL" id="KAF7801809.1"/>
    </source>
</evidence>
<accession>A0A834SR23</accession>
<name>A0A834SR23_9FABA</name>
<sequence>MRTPMRSLVGCGDLGVTSIYSLCGIEDVGAPRSDNEEGHAPRPPS</sequence>
<dbReference type="Proteomes" id="UP000634136">
    <property type="component" value="Unassembled WGS sequence"/>
</dbReference>
<dbReference type="EMBL" id="JAAIUW010000013">
    <property type="protein sequence ID" value="KAF7801809.1"/>
    <property type="molecule type" value="Genomic_DNA"/>
</dbReference>